<dbReference type="EMBL" id="JBJUIK010000015">
    <property type="protein sequence ID" value="KAL3502531.1"/>
    <property type="molecule type" value="Genomic_DNA"/>
</dbReference>
<evidence type="ECO:0000313" key="2">
    <source>
        <dbReference type="Proteomes" id="UP001630127"/>
    </source>
</evidence>
<protein>
    <submittedName>
        <fullName evidence="1">Uncharacterized protein</fullName>
    </submittedName>
</protein>
<comment type="caution">
    <text evidence="1">The sequence shown here is derived from an EMBL/GenBank/DDBJ whole genome shotgun (WGS) entry which is preliminary data.</text>
</comment>
<keyword evidence="2" id="KW-1185">Reference proteome</keyword>
<gene>
    <name evidence="1" type="ORF">ACH5RR_036980</name>
</gene>
<organism evidence="1 2">
    <name type="scientific">Cinchona calisaya</name>
    <dbReference type="NCBI Taxonomy" id="153742"/>
    <lineage>
        <taxon>Eukaryota</taxon>
        <taxon>Viridiplantae</taxon>
        <taxon>Streptophyta</taxon>
        <taxon>Embryophyta</taxon>
        <taxon>Tracheophyta</taxon>
        <taxon>Spermatophyta</taxon>
        <taxon>Magnoliopsida</taxon>
        <taxon>eudicotyledons</taxon>
        <taxon>Gunneridae</taxon>
        <taxon>Pentapetalae</taxon>
        <taxon>asterids</taxon>
        <taxon>lamiids</taxon>
        <taxon>Gentianales</taxon>
        <taxon>Rubiaceae</taxon>
        <taxon>Cinchonoideae</taxon>
        <taxon>Cinchoneae</taxon>
        <taxon>Cinchona</taxon>
    </lineage>
</organism>
<evidence type="ECO:0000313" key="1">
    <source>
        <dbReference type="EMBL" id="KAL3502531.1"/>
    </source>
</evidence>
<sequence length="114" mass="12160">MSKGIHSKPHRPKSVSLNLCTLFMKLFSFEGGKDDKPKTGFEALASIVLVTITTIEIVDSNQKPYLSDMQIRIGATTPLPLSVTSSVPMVTSASPLVGTTELSRNTFIAPGVPA</sequence>
<dbReference type="Proteomes" id="UP001630127">
    <property type="component" value="Unassembled WGS sequence"/>
</dbReference>
<proteinExistence type="predicted"/>
<reference evidence="1 2" key="1">
    <citation type="submission" date="2024-11" db="EMBL/GenBank/DDBJ databases">
        <title>A near-complete genome assembly of Cinchona calisaya.</title>
        <authorList>
            <person name="Lian D.C."/>
            <person name="Zhao X.W."/>
            <person name="Wei L."/>
        </authorList>
    </citation>
    <scope>NUCLEOTIDE SEQUENCE [LARGE SCALE GENOMIC DNA]</scope>
    <source>
        <tissue evidence="1">Nenye</tissue>
    </source>
</reference>
<name>A0ABD2Y677_9GENT</name>
<dbReference type="AlphaFoldDB" id="A0ABD2Y677"/>
<accession>A0ABD2Y677</accession>